<comment type="caution">
    <text evidence="3">The sequence shown here is derived from an EMBL/GenBank/DDBJ whole genome shotgun (WGS) entry which is preliminary data.</text>
</comment>
<sequence>MVPKFQGFRSDMGTTELARLCENLSIKDEDNEIHHIAEDVERVGVEDVEHCLVGKVLLGKRVNREAFKSVIEQLWSPFGNVEIEMVEFWVQIHDIPIMCMNRRTAKWLAEQIGKVIEIPMESRECWGKFLRVKVLIDISKPLKRWLRLKLDRSENIVVVELRYERLPDFCYACGRGNGGSSVKERSFEEFHETENKGTSTMEMSLLAIQKRGPESSTTAVQREAVEKTLEFPSFEKKAGSDRLDEMCVDGPFSGPADVGETEAQVFKEPSSGGPTNSLGLLSAGTPSPMMEEHLTSPRKQSDVQTLEQEVDLKAHSGLKAKGKKWKMAARKV</sequence>
<dbReference type="InterPro" id="IPR040256">
    <property type="entry name" value="At4g02000-like"/>
</dbReference>
<dbReference type="PANTHER" id="PTHR31286:SF167">
    <property type="entry name" value="OS09G0268800 PROTEIN"/>
    <property type="match status" value="1"/>
</dbReference>
<evidence type="ECO:0000256" key="1">
    <source>
        <dbReference type="SAM" id="MobiDB-lite"/>
    </source>
</evidence>
<protein>
    <recommendedName>
        <fullName evidence="2">Zinc knuckle CX2CX4HX4C domain-containing protein</fullName>
    </recommendedName>
</protein>
<feature type="domain" description="Zinc knuckle CX2CX4HX4C" evidence="2">
    <location>
        <begin position="136"/>
        <end position="175"/>
    </location>
</feature>
<accession>A0A5C7H9W8</accession>
<feature type="region of interest" description="Disordered" evidence="1">
    <location>
        <begin position="266"/>
        <end position="303"/>
    </location>
</feature>
<keyword evidence="4" id="KW-1185">Reference proteome</keyword>
<reference evidence="4" key="1">
    <citation type="journal article" date="2019" name="Gigascience">
        <title>De novo genome assembly of the endangered Acer yangbiense, a plant species with extremely small populations endemic to Yunnan Province, China.</title>
        <authorList>
            <person name="Yang J."/>
            <person name="Wariss H.M."/>
            <person name="Tao L."/>
            <person name="Zhang R."/>
            <person name="Yun Q."/>
            <person name="Hollingsworth P."/>
            <person name="Dao Z."/>
            <person name="Luo G."/>
            <person name="Guo H."/>
            <person name="Ma Y."/>
            <person name="Sun W."/>
        </authorList>
    </citation>
    <scope>NUCLEOTIDE SEQUENCE [LARGE SCALE GENOMIC DNA]</scope>
    <source>
        <strain evidence="4">cv. Malutang</strain>
    </source>
</reference>
<dbReference type="EMBL" id="VAHF01000010">
    <property type="protein sequence ID" value="TXG52986.1"/>
    <property type="molecule type" value="Genomic_DNA"/>
</dbReference>
<name>A0A5C7H9W8_9ROSI</name>
<dbReference type="InterPro" id="IPR025836">
    <property type="entry name" value="Zn_knuckle_CX2CX4HX4C"/>
</dbReference>
<dbReference type="PANTHER" id="PTHR31286">
    <property type="entry name" value="GLYCINE-RICH CELL WALL STRUCTURAL PROTEIN 1.8-LIKE"/>
    <property type="match status" value="1"/>
</dbReference>
<evidence type="ECO:0000313" key="4">
    <source>
        <dbReference type="Proteomes" id="UP000323000"/>
    </source>
</evidence>
<evidence type="ECO:0000313" key="3">
    <source>
        <dbReference type="EMBL" id="TXG52986.1"/>
    </source>
</evidence>
<feature type="compositionally biased region" description="Basic and acidic residues" evidence="1">
    <location>
        <begin position="290"/>
        <end position="301"/>
    </location>
</feature>
<gene>
    <name evidence="3" type="ORF">EZV62_022155</name>
</gene>
<dbReference type="AlphaFoldDB" id="A0A5C7H9W8"/>
<proteinExistence type="predicted"/>
<organism evidence="3 4">
    <name type="scientific">Acer yangbiense</name>
    <dbReference type="NCBI Taxonomy" id="1000413"/>
    <lineage>
        <taxon>Eukaryota</taxon>
        <taxon>Viridiplantae</taxon>
        <taxon>Streptophyta</taxon>
        <taxon>Embryophyta</taxon>
        <taxon>Tracheophyta</taxon>
        <taxon>Spermatophyta</taxon>
        <taxon>Magnoliopsida</taxon>
        <taxon>eudicotyledons</taxon>
        <taxon>Gunneridae</taxon>
        <taxon>Pentapetalae</taxon>
        <taxon>rosids</taxon>
        <taxon>malvids</taxon>
        <taxon>Sapindales</taxon>
        <taxon>Sapindaceae</taxon>
        <taxon>Hippocastanoideae</taxon>
        <taxon>Acereae</taxon>
        <taxon>Acer</taxon>
    </lineage>
</organism>
<dbReference type="Proteomes" id="UP000323000">
    <property type="component" value="Chromosome 10"/>
</dbReference>
<evidence type="ECO:0000259" key="2">
    <source>
        <dbReference type="Pfam" id="PF14392"/>
    </source>
</evidence>
<dbReference type="Pfam" id="PF14392">
    <property type="entry name" value="zf-CCHC_4"/>
    <property type="match status" value="1"/>
</dbReference>